<dbReference type="RefSeq" id="WP_216874350.1">
    <property type="nucleotide sequence ID" value="NZ_JAERQM010000002.1"/>
</dbReference>
<evidence type="ECO:0000313" key="3">
    <source>
        <dbReference type="Proteomes" id="UP000689967"/>
    </source>
</evidence>
<evidence type="ECO:0000313" key="2">
    <source>
        <dbReference type="EMBL" id="MBU8543749.1"/>
    </source>
</evidence>
<proteinExistence type="predicted"/>
<dbReference type="EMBL" id="JAERQM010000002">
    <property type="protein sequence ID" value="MBU8543749.1"/>
    <property type="molecule type" value="Genomic_DNA"/>
</dbReference>
<sequence>MKRPALALAVACAAPLLIAAIAPGITPPDLERLGWRKVRWQGIEPAQFQATPSGGVRVQGRGQAAFVHRPLPGQATCLAWRWRVDAGPPPTDLRRKGGDDRALALTVGFTDYGPNAGLGARAQMAMAQAVAGDHRLPRSALSYVWGGTGQEAAGAPRGFFASPWSTAISRVRIMHPAEARRGQWVEEKVDLGTDWRVAFGGQAVPGLLEVAIGTDVDDTNSPIDAQVENIRLVPCG</sequence>
<dbReference type="Pfam" id="PF11249">
    <property type="entry name" value="DUF3047"/>
    <property type="match status" value="1"/>
</dbReference>
<feature type="chain" id="PRO_5045324553" evidence="1">
    <location>
        <begin position="20"/>
        <end position="236"/>
    </location>
</feature>
<protein>
    <submittedName>
        <fullName evidence="2">DUF3047 domain-containing protein</fullName>
    </submittedName>
</protein>
<accession>A0ABS6H5L1</accession>
<comment type="caution">
    <text evidence="2">The sequence shown here is derived from an EMBL/GenBank/DDBJ whole genome shotgun (WGS) entry which is preliminary data.</text>
</comment>
<name>A0ABS6H5L1_9PROT</name>
<reference evidence="2 3" key="1">
    <citation type="submission" date="2021-01" db="EMBL/GenBank/DDBJ databases">
        <title>Roseomonas sp. nov, a bacterium isolated from an oil production mixture in Yumen Oilfield.</title>
        <authorList>
            <person name="Wu D."/>
        </authorList>
    </citation>
    <scope>NUCLEOTIDE SEQUENCE [LARGE SCALE GENOMIC DNA]</scope>
    <source>
        <strain evidence="2 3">ROY-5-3</strain>
    </source>
</reference>
<evidence type="ECO:0000256" key="1">
    <source>
        <dbReference type="SAM" id="SignalP"/>
    </source>
</evidence>
<organism evidence="2 3">
    <name type="scientific">Falsiroseomonas oleicola</name>
    <dbReference type="NCBI Taxonomy" id="2801474"/>
    <lineage>
        <taxon>Bacteria</taxon>
        <taxon>Pseudomonadati</taxon>
        <taxon>Pseudomonadota</taxon>
        <taxon>Alphaproteobacteria</taxon>
        <taxon>Acetobacterales</taxon>
        <taxon>Roseomonadaceae</taxon>
        <taxon>Falsiroseomonas</taxon>
    </lineage>
</organism>
<dbReference type="Proteomes" id="UP000689967">
    <property type="component" value="Unassembled WGS sequence"/>
</dbReference>
<keyword evidence="1" id="KW-0732">Signal</keyword>
<gene>
    <name evidence="2" type="ORF">JJQ90_08525</name>
</gene>
<feature type="signal peptide" evidence="1">
    <location>
        <begin position="1"/>
        <end position="19"/>
    </location>
</feature>
<keyword evidence="3" id="KW-1185">Reference proteome</keyword>
<dbReference type="InterPro" id="IPR021409">
    <property type="entry name" value="DUF3047"/>
</dbReference>